<dbReference type="InterPro" id="IPR023795">
    <property type="entry name" value="Serpin_CS"/>
</dbReference>
<dbReference type="CDD" id="cd19554">
    <property type="entry name" value="serpinA6_CBG"/>
    <property type="match status" value="1"/>
</dbReference>
<dbReference type="InterPro" id="IPR036186">
    <property type="entry name" value="Serpin_sf"/>
</dbReference>
<feature type="signal peptide" evidence="14">
    <location>
        <begin position="1"/>
        <end position="22"/>
    </location>
</feature>
<dbReference type="Proteomes" id="UP000011518">
    <property type="component" value="Unassembled WGS sequence"/>
</dbReference>
<dbReference type="PROSITE" id="PS00284">
    <property type="entry name" value="SERPIN"/>
    <property type="match status" value="1"/>
</dbReference>
<accession>L8YAN0</accession>
<dbReference type="eggNOG" id="KOG2392">
    <property type="taxonomic scope" value="Eukaryota"/>
</dbReference>
<feature type="domain" description="Serpin" evidence="15">
    <location>
        <begin position="47"/>
        <end position="401"/>
    </location>
</feature>
<keyword evidence="5" id="KW-0754">Steroid-binding</keyword>
<evidence type="ECO:0000256" key="4">
    <source>
        <dbReference type="ARBA" id="ARBA00022525"/>
    </source>
</evidence>
<keyword evidence="7" id="KW-0446">Lipid-binding</keyword>
<dbReference type="MEROPS" id="I04.954"/>
<evidence type="ECO:0000313" key="16">
    <source>
        <dbReference type="EMBL" id="ELV12139.1"/>
    </source>
</evidence>
<dbReference type="InterPro" id="IPR042185">
    <property type="entry name" value="Serpin_sf_2"/>
</dbReference>
<keyword evidence="8" id="KW-0325">Glycoprotein</keyword>
<dbReference type="GO" id="GO:0005615">
    <property type="term" value="C:extracellular space"/>
    <property type="evidence" value="ECO:0007669"/>
    <property type="project" value="InterPro"/>
</dbReference>
<dbReference type="FunCoup" id="L8YAN0">
    <property type="interactions" value="86"/>
</dbReference>
<dbReference type="Pfam" id="PF00079">
    <property type="entry name" value="Serpin"/>
    <property type="match status" value="1"/>
</dbReference>
<feature type="chain" id="PRO_5003998404" description="Corticosteroid-binding globulin" evidence="14">
    <location>
        <begin position="23"/>
        <end position="402"/>
    </location>
</feature>
<comment type="subcellular location">
    <subcellularLocation>
        <location evidence="1">Secreted</location>
    </subcellularLocation>
</comment>
<protein>
    <recommendedName>
        <fullName evidence="10">Corticosteroid-binding globulin</fullName>
    </recommendedName>
    <alternativeName>
        <fullName evidence="12">Serpin A6</fullName>
    </alternativeName>
    <alternativeName>
        <fullName evidence="11">Transcortin</fullName>
    </alternativeName>
</protein>
<dbReference type="PANTHER" id="PTHR11461">
    <property type="entry name" value="SERINE PROTEASE INHIBITOR, SERPIN"/>
    <property type="match status" value="1"/>
</dbReference>
<name>L8YAN0_TUPCH</name>
<comment type="function">
    <text evidence="9">Major transport protein for glucocorticoids and progestins in the blood of almost all vertebrate species.</text>
</comment>
<evidence type="ECO:0000256" key="3">
    <source>
        <dbReference type="ARBA" id="ARBA00022448"/>
    </source>
</evidence>
<organism evidence="16 17">
    <name type="scientific">Tupaia chinensis</name>
    <name type="common">Chinese tree shrew</name>
    <name type="synonym">Tupaia belangeri chinensis</name>
    <dbReference type="NCBI Taxonomy" id="246437"/>
    <lineage>
        <taxon>Eukaryota</taxon>
        <taxon>Metazoa</taxon>
        <taxon>Chordata</taxon>
        <taxon>Craniata</taxon>
        <taxon>Vertebrata</taxon>
        <taxon>Euteleostomi</taxon>
        <taxon>Mammalia</taxon>
        <taxon>Eutheria</taxon>
        <taxon>Euarchontoglires</taxon>
        <taxon>Scandentia</taxon>
        <taxon>Tupaiidae</taxon>
        <taxon>Tupaia</taxon>
    </lineage>
</organism>
<dbReference type="SMART" id="SM00093">
    <property type="entry name" value="SERPIN"/>
    <property type="match status" value="1"/>
</dbReference>
<evidence type="ECO:0000256" key="11">
    <source>
        <dbReference type="ARBA" id="ARBA00041777"/>
    </source>
</evidence>
<comment type="similarity">
    <text evidence="2 13">Belongs to the serpin family.</text>
</comment>
<dbReference type="FunFam" id="3.30.497.10:FF:000001">
    <property type="entry name" value="Serine protease inhibitor"/>
    <property type="match status" value="1"/>
</dbReference>
<evidence type="ECO:0000256" key="5">
    <source>
        <dbReference type="ARBA" id="ARBA00022665"/>
    </source>
</evidence>
<keyword evidence="4" id="KW-0964">Secreted</keyword>
<keyword evidence="6 14" id="KW-0732">Signal</keyword>
<dbReference type="GO" id="GO:0004867">
    <property type="term" value="F:serine-type endopeptidase inhibitor activity"/>
    <property type="evidence" value="ECO:0007669"/>
    <property type="project" value="InterPro"/>
</dbReference>
<evidence type="ECO:0000256" key="13">
    <source>
        <dbReference type="RuleBase" id="RU000411"/>
    </source>
</evidence>
<dbReference type="InParanoid" id="L8YAN0"/>
<dbReference type="STRING" id="246437.L8YAN0"/>
<dbReference type="AlphaFoldDB" id="L8YAN0"/>
<evidence type="ECO:0000256" key="14">
    <source>
        <dbReference type="SAM" id="SignalP"/>
    </source>
</evidence>
<proteinExistence type="inferred from homology"/>
<evidence type="ECO:0000256" key="6">
    <source>
        <dbReference type="ARBA" id="ARBA00022729"/>
    </source>
</evidence>
<evidence type="ECO:0000256" key="8">
    <source>
        <dbReference type="ARBA" id="ARBA00023180"/>
    </source>
</evidence>
<evidence type="ECO:0000256" key="1">
    <source>
        <dbReference type="ARBA" id="ARBA00004613"/>
    </source>
</evidence>
<keyword evidence="3" id="KW-0813">Transport</keyword>
<evidence type="ECO:0000313" key="17">
    <source>
        <dbReference type="Proteomes" id="UP000011518"/>
    </source>
</evidence>
<dbReference type="EMBL" id="KB364711">
    <property type="protein sequence ID" value="ELV12139.1"/>
    <property type="molecule type" value="Genomic_DNA"/>
</dbReference>
<reference evidence="17" key="1">
    <citation type="submission" date="2012-07" db="EMBL/GenBank/DDBJ databases">
        <title>Genome of the Chinese tree shrew, a rising model animal genetically related to primates.</title>
        <authorList>
            <person name="Zhang G."/>
            <person name="Fan Y."/>
            <person name="Yao Y."/>
            <person name="Huang Z."/>
        </authorList>
    </citation>
    <scope>NUCLEOTIDE SEQUENCE [LARGE SCALE GENOMIC DNA]</scope>
</reference>
<gene>
    <name evidence="16" type="ORF">TREES_T100005841</name>
</gene>
<sequence length="402" mass="45144">MTLVWYTCLFWLSTSCLWTIQAQDSAANVNIRSPHRGLAPTNVDFAFSLFKHLVSLAPDRNVFISPVSISIALAMLSLGTYGPTRTQLLQGLGFNITEISETEIHQRFQHLLNLLRESETSLEMTLGTTLFYDRSLEPLESFSADIKKYYESEVLAADFQDGAKASRQIKEYIKNKTQGEIEDLFSDVESPGVILVNYIFFKGMWAQPFDPVSRVQNFYVNETLTVEVPMLFQSSTIMHLYDPELACRVVKLDYEGNGTAFFILPDRGRVDTVISTLTRDTIQRWSQTLTSGQVNLYIPKFSISGAHDLTDVLTGMGIAGLFANWSDFSGITQEAPVKLSKVVHKATLQLDERGMKAAAHTEVSPEQSSEPHTILFNQPFVILVFDDFSWSSLFMGKVENPA</sequence>
<evidence type="ECO:0000259" key="15">
    <source>
        <dbReference type="SMART" id="SM00093"/>
    </source>
</evidence>
<dbReference type="Gene3D" id="3.30.497.10">
    <property type="entry name" value="Antithrombin, subunit I, domain 2"/>
    <property type="match status" value="1"/>
</dbReference>
<evidence type="ECO:0000256" key="7">
    <source>
        <dbReference type="ARBA" id="ARBA00023121"/>
    </source>
</evidence>
<dbReference type="InterPro" id="IPR023796">
    <property type="entry name" value="Serpin_dom"/>
</dbReference>
<evidence type="ECO:0000256" key="10">
    <source>
        <dbReference type="ARBA" id="ARBA00039186"/>
    </source>
</evidence>
<dbReference type="FunFam" id="2.30.39.10:FF:000003">
    <property type="entry name" value="alpha-1-antitrypsin isoform X1"/>
    <property type="match status" value="1"/>
</dbReference>
<dbReference type="PANTHER" id="PTHR11461:SF34">
    <property type="entry name" value="CORTICOSTEROID-BINDING GLOBULIN"/>
    <property type="match status" value="1"/>
</dbReference>
<evidence type="ECO:0000256" key="12">
    <source>
        <dbReference type="ARBA" id="ARBA00043180"/>
    </source>
</evidence>
<dbReference type="InterPro" id="IPR000215">
    <property type="entry name" value="Serpin_fam"/>
</dbReference>
<reference evidence="17" key="2">
    <citation type="journal article" date="2013" name="Nat. Commun.">
        <title>Genome of the Chinese tree shrew.</title>
        <authorList>
            <person name="Fan Y."/>
            <person name="Huang Z.Y."/>
            <person name="Cao C.C."/>
            <person name="Chen C.S."/>
            <person name="Chen Y.X."/>
            <person name="Fan D.D."/>
            <person name="He J."/>
            <person name="Hou H.L."/>
            <person name="Hu L."/>
            <person name="Hu X.T."/>
            <person name="Jiang X.T."/>
            <person name="Lai R."/>
            <person name="Lang Y.S."/>
            <person name="Liang B."/>
            <person name="Liao S.G."/>
            <person name="Mu D."/>
            <person name="Ma Y.Y."/>
            <person name="Niu Y.Y."/>
            <person name="Sun X.Q."/>
            <person name="Xia J.Q."/>
            <person name="Xiao J."/>
            <person name="Xiong Z.Q."/>
            <person name="Xu L."/>
            <person name="Yang L."/>
            <person name="Zhang Y."/>
            <person name="Zhao W."/>
            <person name="Zhao X.D."/>
            <person name="Zheng Y.T."/>
            <person name="Zhou J.M."/>
            <person name="Zhu Y.B."/>
            <person name="Zhang G.J."/>
            <person name="Wang J."/>
            <person name="Yao Y.G."/>
        </authorList>
    </citation>
    <scope>NUCLEOTIDE SEQUENCE [LARGE SCALE GENOMIC DNA]</scope>
</reference>
<evidence type="ECO:0000256" key="9">
    <source>
        <dbReference type="ARBA" id="ARBA00037222"/>
    </source>
</evidence>
<dbReference type="InterPro" id="IPR042178">
    <property type="entry name" value="Serpin_sf_1"/>
</dbReference>
<keyword evidence="17" id="KW-1185">Reference proteome</keyword>
<dbReference type="GO" id="GO:0005496">
    <property type="term" value="F:steroid binding"/>
    <property type="evidence" value="ECO:0007669"/>
    <property type="project" value="UniProtKB-KW"/>
</dbReference>
<dbReference type="Gene3D" id="2.30.39.10">
    <property type="entry name" value="Alpha-1-antitrypsin, domain 1"/>
    <property type="match status" value="1"/>
</dbReference>
<evidence type="ECO:0000256" key="2">
    <source>
        <dbReference type="ARBA" id="ARBA00009500"/>
    </source>
</evidence>
<dbReference type="SUPFAM" id="SSF56574">
    <property type="entry name" value="Serpins"/>
    <property type="match status" value="1"/>
</dbReference>